<keyword evidence="1" id="KW-1133">Transmembrane helix</keyword>
<name>A0A164L1V6_BACCE</name>
<organism evidence="2 3">
    <name type="scientific">Bacillus cereus</name>
    <dbReference type="NCBI Taxonomy" id="1396"/>
    <lineage>
        <taxon>Bacteria</taxon>
        <taxon>Bacillati</taxon>
        <taxon>Bacillota</taxon>
        <taxon>Bacilli</taxon>
        <taxon>Bacillales</taxon>
        <taxon>Bacillaceae</taxon>
        <taxon>Bacillus</taxon>
        <taxon>Bacillus cereus group</taxon>
    </lineage>
</organism>
<dbReference type="Proteomes" id="UP000076482">
    <property type="component" value="Unassembled WGS sequence"/>
</dbReference>
<evidence type="ECO:0000313" key="2">
    <source>
        <dbReference type="EMBL" id="KZD53612.1"/>
    </source>
</evidence>
<keyword evidence="1" id="KW-0472">Membrane</keyword>
<dbReference type="EMBL" id="LJKE01000112">
    <property type="protein sequence ID" value="KZD53612.1"/>
    <property type="molecule type" value="Genomic_DNA"/>
</dbReference>
<comment type="caution">
    <text evidence="2">The sequence shown here is derived from an EMBL/GenBank/DDBJ whole genome shotgun (WGS) entry which is preliminary data.</text>
</comment>
<evidence type="ECO:0000256" key="1">
    <source>
        <dbReference type="SAM" id="Phobius"/>
    </source>
</evidence>
<dbReference type="PATRIC" id="fig|1396.535.peg.4526"/>
<feature type="transmembrane region" description="Helical" evidence="1">
    <location>
        <begin position="6"/>
        <end position="30"/>
    </location>
</feature>
<keyword evidence="1" id="KW-0812">Transmembrane</keyword>
<accession>A0A164L1V6</accession>
<proteinExistence type="predicted"/>
<sequence>MLFILPSYVFLLDIIIILLLTCPISSQLRLKNHVDEKSMKDTSFLFRRRKLQSMKRG</sequence>
<dbReference type="AlphaFoldDB" id="A0A164L1V6"/>
<protein>
    <submittedName>
        <fullName evidence="2">Uncharacterized protein</fullName>
    </submittedName>
</protein>
<evidence type="ECO:0000313" key="3">
    <source>
        <dbReference type="Proteomes" id="UP000076482"/>
    </source>
</evidence>
<reference evidence="2 3" key="1">
    <citation type="submission" date="2015-09" db="EMBL/GenBank/DDBJ databases">
        <title>Bacillus cereus food isolates.</title>
        <authorList>
            <person name="Boekhorst J."/>
        </authorList>
    </citation>
    <scope>NUCLEOTIDE SEQUENCE [LARGE SCALE GENOMIC DNA]</scope>
    <source>
        <strain evidence="2 3">B4088</strain>
    </source>
</reference>
<gene>
    <name evidence="2" type="ORF">B4088_5787</name>
</gene>